<name>A0AAE4CN26_9ACTN</name>
<dbReference type="RefSeq" id="WP_310277176.1">
    <property type="nucleotide sequence ID" value="NZ_JAVDXW010000001.1"/>
</dbReference>
<dbReference type="AlphaFoldDB" id="A0AAE4CN26"/>
<dbReference type="Pfam" id="PF05331">
    <property type="entry name" value="DUF742"/>
    <property type="match status" value="1"/>
</dbReference>
<dbReference type="Proteomes" id="UP001180845">
    <property type="component" value="Unassembled WGS sequence"/>
</dbReference>
<reference evidence="1" key="1">
    <citation type="submission" date="2023-07" db="EMBL/GenBank/DDBJ databases">
        <title>Sequencing the genomes of 1000 actinobacteria strains.</title>
        <authorList>
            <person name="Klenk H.-P."/>
        </authorList>
    </citation>
    <scope>NUCLEOTIDE SEQUENCE</scope>
    <source>
        <strain evidence="1">DSM 45977</strain>
    </source>
</reference>
<evidence type="ECO:0000313" key="2">
    <source>
        <dbReference type="Proteomes" id="UP001180845"/>
    </source>
</evidence>
<gene>
    <name evidence="1" type="ORF">JOF55_004241</name>
</gene>
<dbReference type="PANTHER" id="PTHR36221">
    <property type="entry name" value="DUF742 DOMAIN-CONTAINING PROTEIN"/>
    <property type="match status" value="1"/>
</dbReference>
<comment type="caution">
    <text evidence="1">The sequence shown here is derived from an EMBL/GenBank/DDBJ whole genome shotgun (WGS) entry which is preliminary data.</text>
</comment>
<dbReference type="InterPro" id="IPR007995">
    <property type="entry name" value="DUF742"/>
</dbReference>
<keyword evidence="2" id="KW-1185">Reference proteome</keyword>
<sequence length="116" mass="12452">MTASDDKGSGAWMRPYTVTNGRTHPTTALQLISMVRTTGQVAPERLGFEHAHALQLCHSPTSVAEVAAHLRQPVTVTKVLLSDLIDSGAVTTRAPSATAHSTELLEKVLDGLRQRL</sequence>
<evidence type="ECO:0008006" key="3">
    <source>
        <dbReference type="Google" id="ProtNLM"/>
    </source>
</evidence>
<accession>A0AAE4CN26</accession>
<protein>
    <recommendedName>
        <fullName evidence="3">DUF742 domain-containing protein</fullName>
    </recommendedName>
</protein>
<organism evidence="1 2">
    <name type="scientific">Haloactinomyces albus</name>
    <dbReference type="NCBI Taxonomy" id="1352928"/>
    <lineage>
        <taxon>Bacteria</taxon>
        <taxon>Bacillati</taxon>
        <taxon>Actinomycetota</taxon>
        <taxon>Actinomycetes</taxon>
        <taxon>Actinopolysporales</taxon>
        <taxon>Actinopolysporaceae</taxon>
        <taxon>Haloactinomyces</taxon>
    </lineage>
</organism>
<proteinExistence type="predicted"/>
<dbReference type="EMBL" id="JAVDXW010000001">
    <property type="protein sequence ID" value="MDR7304060.1"/>
    <property type="molecule type" value="Genomic_DNA"/>
</dbReference>
<evidence type="ECO:0000313" key="1">
    <source>
        <dbReference type="EMBL" id="MDR7304060.1"/>
    </source>
</evidence>
<dbReference type="PANTHER" id="PTHR36221:SF1">
    <property type="entry name" value="DUF742 DOMAIN-CONTAINING PROTEIN"/>
    <property type="match status" value="1"/>
</dbReference>